<dbReference type="InterPro" id="IPR032675">
    <property type="entry name" value="LRR_dom_sf"/>
</dbReference>
<gene>
    <name evidence="1" type="ORF">FOMPIDRAFT_1048297</name>
</gene>
<dbReference type="HOGENOM" id="CLU_489185_0_0_1"/>
<name>S8FKW1_FOMSC</name>
<protein>
    <recommendedName>
        <fullName evidence="3">F-box domain-containing protein</fullName>
    </recommendedName>
</protein>
<evidence type="ECO:0000313" key="1">
    <source>
        <dbReference type="EMBL" id="EPT02011.1"/>
    </source>
</evidence>
<dbReference type="Proteomes" id="UP000015241">
    <property type="component" value="Unassembled WGS sequence"/>
</dbReference>
<keyword evidence="2" id="KW-1185">Reference proteome</keyword>
<dbReference type="Gene3D" id="3.80.10.10">
    <property type="entry name" value="Ribonuclease Inhibitor"/>
    <property type="match status" value="1"/>
</dbReference>
<dbReference type="OrthoDB" id="2798863at2759"/>
<accession>S8FKW1</accession>
<proteinExistence type="predicted"/>
<reference evidence="1 2" key="1">
    <citation type="journal article" date="2012" name="Science">
        <title>The Paleozoic origin of enzymatic lignin decomposition reconstructed from 31 fungal genomes.</title>
        <authorList>
            <person name="Floudas D."/>
            <person name="Binder M."/>
            <person name="Riley R."/>
            <person name="Barry K."/>
            <person name="Blanchette R.A."/>
            <person name="Henrissat B."/>
            <person name="Martinez A.T."/>
            <person name="Otillar R."/>
            <person name="Spatafora J.W."/>
            <person name="Yadav J.S."/>
            <person name="Aerts A."/>
            <person name="Benoit I."/>
            <person name="Boyd A."/>
            <person name="Carlson A."/>
            <person name="Copeland A."/>
            <person name="Coutinho P.M."/>
            <person name="de Vries R.P."/>
            <person name="Ferreira P."/>
            <person name="Findley K."/>
            <person name="Foster B."/>
            <person name="Gaskell J."/>
            <person name="Glotzer D."/>
            <person name="Gorecki P."/>
            <person name="Heitman J."/>
            <person name="Hesse C."/>
            <person name="Hori C."/>
            <person name="Igarashi K."/>
            <person name="Jurgens J.A."/>
            <person name="Kallen N."/>
            <person name="Kersten P."/>
            <person name="Kohler A."/>
            <person name="Kuees U."/>
            <person name="Kumar T.K.A."/>
            <person name="Kuo A."/>
            <person name="LaButti K."/>
            <person name="Larrondo L.F."/>
            <person name="Lindquist E."/>
            <person name="Ling A."/>
            <person name="Lombard V."/>
            <person name="Lucas S."/>
            <person name="Lundell T."/>
            <person name="Martin R."/>
            <person name="McLaughlin D.J."/>
            <person name="Morgenstern I."/>
            <person name="Morin E."/>
            <person name="Murat C."/>
            <person name="Nagy L.G."/>
            <person name="Nolan M."/>
            <person name="Ohm R.A."/>
            <person name="Patyshakuliyeva A."/>
            <person name="Rokas A."/>
            <person name="Ruiz-Duenas F.J."/>
            <person name="Sabat G."/>
            <person name="Salamov A."/>
            <person name="Samejima M."/>
            <person name="Schmutz J."/>
            <person name="Slot J.C."/>
            <person name="St John F."/>
            <person name="Stenlid J."/>
            <person name="Sun H."/>
            <person name="Sun S."/>
            <person name="Syed K."/>
            <person name="Tsang A."/>
            <person name="Wiebenga A."/>
            <person name="Young D."/>
            <person name="Pisabarro A."/>
            <person name="Eastwood D.C."/>
            <person name="Martin F."/>
            <person name="Cullen D."/>
            <person name="Grigoriev I.V."/>
            <person name="Hibbett D.S."/>
        </authorList>
    </citation>
    <scope>NUCLEOTIDE SEQUENCE</scope>
    <source>
        <strain evidence="2">FP-58527</strain>
    </source>
</reference>
<dbReference type="InParanoid" id="S8FKW1"/>
<dbReference type="STRING" id="743788.S8FKW1"/>
<dbReference type="AlphaFoldDB" id="S8FKW1"/>
<dbReference type="EMBL" id="KE504138">
    <property type="protein sequence ID" value="EPT02011.1"/>
    <property type="molecule type" value="Genomic_DNA"/>
</dbReference>
<sequence>MSQPQPHSALVYAIPQLEDSTSHHIVAQCESSPVHRVLSHEPLLGLILRFALNTEGRGGRASVAAFALTCQDMYNVAVRVLWERMDNICPLAMTARRGVIWECTKVQGPLAEWTARLSDPSRGLAPLDLTSLMRHAEYIKELVLRHCFDGVVSITEHPTLFLLPKRSTCGPAPLLPCLRILKAYAGHQQLHLKIFAAPTLQRLDIKATLYDKLDQLIPVLEEILLHCPELERLAITESDRPDGERLCDNAPVRKAFKHFLTELPHSPPGARFRCLKTEVPIHWEDILILAQLPNLETLNALADFDDFDKSPTRSDLPEGSFARLSHLQLRLWSFDEALLRILKNVHSPVLESLDVTAWLHEFVPTRDLAYRFFQLASQERFRHTLRRFRLWIDCDGPFTHGIREAGQVLYDMATIEPLRDVRSLERVCISVPAFRYGSVTTATLVSFRELARAWRSIRKLEIYSNYTRKSHIDLRVLWAFAFSPVLEELGFNRISWDSTRSLANLNRLKVNGEWAPRSGSLKRLCFRRCIGTEEEKELIREYAWELFPNVNIGDARY</sequence>
<evidence type="ECO:0000313" key="2">
    <source>
        <dbReference type="Proteomes" id="UP000015241"/>
    </source>
</evidence>
<evidence type="ECO:0008006" key="3">
    <source>
        <dbReference type="Google" id="ProtNLM"/>
    </source>
</evidence>
<organism evidence="1 2">
    <name type="scientific">Fomitopsis schrenkii</name>
    <name type="common">Brown rot fungus</name>
    <dbReference type="NCBI Taxonomy" id="2126942"/>
    <lineage>
        <taxon>Eukaryota</taxon>
        <taxon>Fungi</taxon>
        <taxon>Dikarya</taxon>
        <taxon>Basidiomycota</taxon>
        <taxon>Agaricomycotina</taxon>
        <taxon>Agaricomycetes</taxon>
        <taxon>Polyporales</taxon>
        <taxon>Fomitopsis</taxon>
    </lineage>
</organism>